<dbReference type="GO" id="GO:0000981">
    <property type="term" value="F:DNA-binding transcription factor activity, RNA polymerase II-specific"/>
    <property type="evidence" value="ECO:0007669"/>
    <property type="project" value="TreeGrafter"/>
</dbReference>
<evidence type="ECO:0000256" key="4">
    <source>
        <dbReference type="ARBA" id="ARBA00023125"/>
    </source>
</evidence>
<keyword evidence="4" id="KW-0238">DNA-binding</keyword>
<dbReference type="Pfam" id="PF00010">
    <property type="entry name" value="HLH"/>
    <property type="match status" value="1"/>
</dbReference>
<dbReference type="HOGENOM" id="CLU_086766_0_0_1"/>
<dbReference type="GO" id="GO:0005634">
    <property type="term" value="C:nucleus"/>
    <property type="evidence" value="ECO:0007669"/>
    <property type="project" value="UniProtKB-SubCell"/>
</dbReference>
<accession>K1PQE4</accession>
<evidence type="ECO:0000256" key="3">
    <source>
        <dbReference type="ARBA" id="ARBA00023015"/>
    </source>
</evidence>
<dbReference type="PROSITE" id="PS50888">
    <property type="entry name" value="BHLH"/>
    <property type="match status" value="1"/>
</dbReference>
<evidence type="ECO:0000256" key="5">
    <source>
        <dbReference type="ARBA" id="ARBA00023163"/>
    </source>
</evidence>
<evidence type="ECO:0000256" key="6">
    <source>
        <dbReference type="ARBA" id="ARBA00023242"/>
    </source>
</evidence>
<evidence type="ECO:0000313" key="8">
    <source>
        <dbReference type="EMBL" id="EKC26502.1"/>
    </source>
</evidence>
<dbReference type="InParanoid" id="K1PQE4"/>
<dbReference type="SUPFAM" id="SSF47459">
    <property type="entry name" value="HLH, helix-loop-helix DNA-binding domain"/>
    <property type="match status" value="1"/>
</dbReference>
<dbReference type="EMBL" id="JH816207">
    <property type="protein sequence ID" value="EKC26502.1"/>
    <property type="molecule type" value="Genomic_DNA"/>
</dbReference>
<comment type="similarity">
    <text evidence="2">Belongs to the MiT/TFE family.</text>
</comment>
<feature type="region of interest" description="Disordered" evidence="7">
    <location>
        <begin position="123"/>
        <end position="171"/>
    </location>
</feature>
<dbReference type="PANTHER" id="PTHR45776">
    <property type="entry name" value="MIP04163P"/>
    <property type="match status" value="1"/>
</dbReference>
<sequence>MDEQYRNGLDIDEDNSMVETENCQDEPKDLVEKNLSKGFINSSASATAHDLQNCSSVDIENVLGSIVDCGSSEDIDNIPLSEELRSAISNMEDLDDVDCLIGNVINAVQVDASFDQDLETLEQSVSSPDGPLGRLANYPQTSSIASGSGHSSLKGNAQQSMTWDQEESWRKDRRKKDNHNIIERRRRYNINDRIKELGTLLPSSIPPDLKQNKGSILKAAVEFMKELKRDNCKLHKLEENQRVMKAKNQNNCSEFLCLGKEGILRRPVTPRVKPTVCSLS</sequence>
<proteinExistence type="inferred from homology"/>
<dbReference type="InterPro" id="IPR011598">
    <property type="entry name" value="bHLH_dom"/>
</dbReference>
<reference evidence="8" key="1">
    <citation type="journal article" date="2012" name="Nature">
        <title>The oyster genome reveals stress adaptation and complexity of shell formation.</title>
        <authorList>
            <person name="Zhang G."/>
            <person name="Fang X."/>
            <person name="Guo X."/>
            <person name="Li L."/>
            <person name="Luo R."/>
            <person name="Xu F."/>
            <person name="Yang P."/>
            <person name="Zhang L."/>
            <person name="Wang X."/>
            <person name="Qi H."/>
            <person name="Xiong Z."/>
            <person name="Que H."/>
            <person name="Xie Y."/>
            <person name="Holland P.W."/>
            <person name="Paps J."/>
            <person name="Zhu Y."/>
            <person name="Wu F."/>
            <person name="Chen Y."/>
            <person name="Wang J."/>
            <person name="Peng C."/>
            <person name="Meng J."/>
            <person name="Yang L."/>
            <person name="Liu J."/>
            <person name="Wen B."/>
            <person name="Zhang N."/>
            <person name="Huang Z."/>
            <person name="Zhu Q."/>
            <person name="Feng Y."/>
            <person name="Mount A."/>
            <person name="Hedgecock D."/>
            <person name="Xu Z."/>
            <person name="Liu Y."/>
            <person name="Domazet-Loso T."/>
            <person name="Du Y."/>
            <person name="Sun X."/>
            <person name="Zhang S."/>
            <person name="Liu B."/>
            <person name="Cheng P."/>
            <person name="Jiang X."/>
            <person name="Li J."/>
            <person name="Fan D."/>
            <person name="Wang W."/>
            <person name="Fu W."/>
            <person name="Wang T."/>
            <person name="Wang B."/>
            <person name="Zhang J."/>
            <person name="Peng Z."/>
            <person name="Li Y."/>
            <person name="Li N."/>
            <person name="Wang J."/>
            <person name="Chen M."/>
            <person name="He Y."/>
            <person name="Tan F."/>
            <person name="Song X."/>
            <person name="Zheng Q."/>
            <person name="Huang R."/>
            <person name="Yang H."/>
            <person name="Du X."/>
            <person name="Chen L."/>
            <person name="Yang M."/>
            <person name="Gaffney P.M."/>
            <person name="Wang S."/>
            <person name="Luo L."/>
            <person name="She Z."/>
            <person name="Ming Y."/>
            <person name="Huang W."/>
            <person name="Zhang S."/>
            <person name="Huang B."/>
            <person name="Zhang Y."/>
            <person name="Qu T."/>
            <person name="Ni P."/>
            <person name="Miao G."/>
            <person name="Wang J."/>
            <person name="Wang Q."/>
            <person name="Steinberg C.E."/>
            <person name="Wang H."/>
            <person name="Li N."/>
            <person name="Qian L."/>
            <person name="Zhang G."/>
            <person name="Li Y."/>
            <person name="Yang H."/>
            <person name="Liu X."/>
            <person name="Wang J."/>
            <person name="Yin Y."/>
            <person name="Wang J."/>
        </authorList>
    </citation>
    <scope>NUCLEOTIDE SEQUENCE [LARGE SCALE GENOMIC DNA]</scope>
    <source>
        <strain evidence="8">05x7-T-G4-1.051#20</strain>
    </source>
</reference>
<protein>
    <submittedName>
        <fullName evidence="8">Transcription factor E3</fullName>
    </submittedName>
</protein>
<evidence type="ECO:0000256" key="2">
    <source>
        <dbReference type="ARBA" id="ARBA00008289"/>
    </source>
</evidence>
<name>K1PQE4_MAGGI</name>
<organism evidence="8">
    <name type="scientific">Magallana gigas</name>
    <name type="common">Pacific oyster</name>
    <name type="synonym">Crassostrea gigas</name>
    <dbReference type="NCBI Taxonomy" id="29159"/>
    <lineage>
        <taxon>Eukaryota</taxon>
        <taxon>Metazoa</taxon>
        <taxon>Spiralia</taxon>
        <taxon>Lophotrochozoa</taxon>
        <taxon>Mollusca</taxon>
        <taxon>Bivalvia</taxon>
        <taxon>Autobranchia</taxon>
        <taxon>Pteriomorphia</taxon>
        <taxon>Ostreida</taxon>
        <taxon>Ostreoidea</taxon>
        <taxon>Ostreidae</taxon>
        <taxon>Magallana</taxon>
    </lineage>
</organism>
<dbReference type="PANTHER" id="PTHR45776:SF2">
    <property type="entry name" value="MIP04163P"/>
    <property type="match status" value="1"/>
</dbReference>
<dbReference type="InterPro" id="IPR036638">
    <property type="entry name" value="HLH_DNA-bd_sf"/>
</dbReference>
<keyword evidence="6" id="KW-0539">Nucleus</keyword>
<dbReference type="GO" id="GO:0046983">
    <property type="term" value="F:protein dimerization activity"/>
    <property type="evidence" value="ECO:0007669"/>
    <property type="project" value="InterPro"/>
</dbReference>
<comment type="subcellular location">
    <subcellularLocation>
        <location evidence="1">Nucleus</location>
    </subcellularLocation>
</comment>
<evidence type="ECO:0000256" key="1">
    <source>
        <dbReference type="ARBA" id="ARBA00004123"/>
    </source>
</evidence>
<dbReference type="CDD" id="cd11397">
    <property type="entry name" value="bHLHzip_MITF_like"/>
    <property type="match status" value="1"/>
</dbReference>
<feature type="region of interest" description="Disordered" evidence="7">
    <location>
        <begin position="1"/>
        <end position="27"/>
    </location>
</feature>
<keyword evidence="3" id="KW-0805">Transcription regulation</keyword>
<feature type="compositionally biased region" description="Polar residues" evidence="7">
    <location>
        <begin position="153"/>
        <end position="163"/>
    </location>
</feature>
<dbReference type="SMART" id="SM00353">
    <property type="entry name" value="HLH"/>
    <property type="match status" value="1"/>
</dbReference>
<dbReference type="Gene3D" id="4.10.280.10">
    <property type="entry name" value="Helix-loop-helix DNA-binding domain"/>
    <property type="match status" value="1"/>
</dbReference>
<keyword evidence="5" id="KW-0804">Transcription</keyword>
<dbReference type="AlphaFoldDB" id="K1PQE4"/>
<gene>
    <name evidence="8" type="ORF">CGI_10012173</name>
</gene>
<feature type="compositionally biased region" description="Low complexity" evidence="7">
    <location>
        <begin position="142"/>
        <end position="152"/>
    </location>
</feature>
<evidence type="ECO:0000256" key="7">
    <source>
        <dbReference type="SAM" id="MobiDB-lite"/>
    </source>
</evidence>
<dbReference type="GO" id="GO:0000978">
    <property type="term" value="F:RNA polymerase II cis-regulatory region sequence-specific DNA binding"/>
    <property type="evidence" value="ECO:0007669"/>
    <property type="project" value="TreeGrafter"/>
</dbReference>